<evidence type="ECO:0000256" key="11">
    <source>
        <dbReference type="SAM" id="MobiDB-lite"/>
    </source>
</evidence>
<keyword evidence="4" id="KW-0677">Repeat</keyword>
<sequence>MIKQPGTAAVLRLRNLMESPAAPPPKDYVQYQHTDSCSLLRWTARESYEFMYARPWHEINDFYLDVVNGRQSLHQMFREENPQANDVEASDNFDKPEAESVPVKDRTGRWARATFKMLISYNGNSFDGWQKQPGLNTVQGLVERSLGKFVDEKKAQLLKEKKLPLEGCALVAGRTDKGVTALGQVCAFYTWRKDVKALDIEEALKSAAPGKIRVTSVSQVSRDFHPNFSAKWRHYFYIFPFNEEKVGDEIGECKNTYSNKAIFQDEDDEGLGVPNNGDDNYGQTQQSGSKPFTFEVSRVNHLLRQLEGKLLSFRMFARDTKASRNIGPPTECFVFHARAAEAYLPSPKKDGVCSKVMCVELVANRFLRKMVRVLVATAIREAAAGAEEDALIKLMDATCRRATAPPAPPDGLCLVDQPEVAVPPSSAPLPEGEALLTFKASVANSAPALSNWTADVPPCTDSTANWIGVLCENGTVGGLQLHGMSLEGAIDVDALALLPNLKVLDFSRNRFGGPLPNLAALPNVRAVYLSNNKMSGAIAANAFVGMSALALLDLDKNLFSGEIPTSLAGLPALQELMLQNNKFKGGLPQFREGQLKNFSVANNGLTGEIPTGLSHFGTSAFSGNSNLCGKPLLLCPDHPLRLSLVPTVMMSIVVVAAWAALVAVIPILCLARRRRRALMQDPDELARAAVLVPGPDPEMMERGECRGNCLPFAPAARKSEGNVVRMTFLREDRDTFDMTNLLKASAEILGSGVFGSTYKAALTERQSVVVKRYHHMGNVSRDDFQEHMRRLGALRHPNVVPLVAFYYRREEKLLVYDYVDNTSLAALLHANRSRSHPGRKIPDWPTRLRIAKGIARGLLYLHDELPILTAAHGHLKSSNVVIDGANAPWLTDYGLAPVVNQEHAEQHMISYKSPEYKRSRRITKKTDVWSLGILILEILTGRFPAAFIKQRRDATDADAAAWVAAVASDEAGGGDVFDVGMGRGGGCEGEMAKLLKIGLECCKADVEERPDIKEAARLIEEVREREIV</sequence>
<dbReference type="InterPro" id="IPR046959">
    <property type="entry name" value="PRK1-6/SRF4-like"/>
</dbReference>
<dbReference type="GO" id="GO:0003723">
    <property type="term" value="F:RNA binding"/>
    <property type="evidence" value="ECO:0007669"/>
    <property type="project" value="InterPro"/>
</dbReference>
<dbReference type="Gene3D" id="3.80.10.10">
    <property type="entry name" value="Ribonuclease Inhibitor"/>
    <property type="match status" value="2"/>
</dbReference>
<dbReference type="Pfam" id="PF01416">
    <property type="entry name" value="PseudoU_synth_1"/>
    <property type="match status" value="1"/>
</dbReference>
<dbReference type="PROSITE" id="PS50011">
    <property type="entry name" value="PROTEIN_KINASE_DOM"/>
    <property type="match status" value="1"/>
</dbReference>
<dbReference type="PROSITE" id="PS00107">
    <property type="entry name" value="PROTEIN_KINASE_ATP"/>
    <property type="match status" value="1"/>
</dbReference>
<dbReference type="PANTHER" id="PTHR48007:SF64">
    <property type="entry name" value="POLLEN RECEPTOR-LIKE KINASE 1"/>
    <property type="match status" value="1"/>
</dbReference>
<reference evidence="14" key="1">
    <citation type="submission" date="2018-01" db="EMBL/GenBank/DDBJ databases">
        <authorList>
            <person name="Mao J.F."/>
        </authorList>
    </citation>
    <scope>NUCLEOTIDE SEQUENCE</scope>
    <source>
        <strain evidence="14">Huo1</strain>
        <tissue evidence="14">Leaf</tissue>
    </source>
</reference>
<evidence type="ECO:0000256" key="5">
    <source>
        <dbReference type="ARBA" id="ARBA00022741"/>
    </source>
</evidence>
<comment type="subcellular location">
    <subcellularLocation>
        <location evidence="1">Membrane</location>
    </subcellularLocation>
</comment>
<keyword evidence="3 12" id="KW-0812">Transmembrane</keyword>
<dbReference type="SUPFAM" id="SSF55120">
    <property type="entry name" value="Pseudouridine synthase"/>
    <property type="match status" value="1"/>
</dbReference>
<dbReference type="InterPro" id="IPR020094">
    <property type="entry name" value="TruA/RsuA/RluB/E/F_N"/>
</dbReference>
<dbReference type="Pfam" id="PF00560">
    <property type="entry name" value="LRR_1"/>
    <property type="match status" value="1"/>
</dbReference>
<dbReference type="GO" id="GO:0016020">
    <property type="term" value="C:membrane"/>
    <property type="evidence" value="ECO:0007669"/>
    <property type="project" value="UniProtKB-SubCell"/>
</dbReference>
<dbReference type="InterPro" id="IPR011009">
    <property type="entry name" value="Kinase-like_dom_sf"/>
</dbReference>
<dbReference type="InterPro" id="IPR020103">
    <property type="entry name" value="PsdUridine_synth_cat_dom_sf"/>
</dbReference>
<dbReference type="GO" id="GO:0004672">
    <property type="term" value="F:protein kinase activity"/>
    <property type="evidence" value="ECO:0007669"/>
    <property type="project" value="InterPro"/>
</dbReference>
<dbReference type="Gene3D" id="1.10.510.10">
    <property type="entry name" value="Transferase(Phosphotransferase) domain 1"/>
    <property type="match status" value="1"/>
</dbReference>
<feature type="compositionally biased region" description="Basic and acidic residues" evidence="11">
    <location>
        <begin position="92"/>
        <end position="101"/>
    </location>
</feature>
<dbReference type="Pfam" id="PF13855">
    <property type="entry name" value="LRR_8"/>
    <property type="match status" value="1"/>
</dbReference>
<keyword evidence="15" id="KW-1185">Reference proteome</keyword>
<dbReference type="InterPro" id="IPR000719">
    <property type="entry name" value="Prot_kinase_dom"/>
</dbReference>
<accession>A0A8X9A6E1</accession>
<keyword evidence="5 10" id="KW-0547">Nucleotide-binding</keyword>
<dbReference type="GO" id="GO:0009982">
    <property type="term" value="F:pseudouridine synthase activity"/>
    <property type="evidence" value="ECO:0007669"/>
    <property type="project" value="InterPro"/>
</dbReference>
<evidence type="ECO:0000259" key="13">
    <source>
        <dbReference type="PROSITE" id="PS50011"/>
    </source>
</evidence>
<organism evidence="14">
    <name type="scientific">Salvia splendens</name>
    <name type="common">Scarlet sage</name>
    <dbReference type="NCBI Taxonomy" id="180675"/>
    <lineage>
        <taxon>Eukaryota</taxon>
        <taxon>Viridiplantae</taxon>
        <taxon>Streptophyta</taxon>
        <taxon>Embryophyta</taxon>
        <taxon>Tracheophyta</taxon>
        <taxon>Spermatophyta</taxon>
        <taxon>Magnoliopsida</taxon>
        <taxon>eudicotyledons</taxon>
        <taxon>Gunneridae</taxon>
        <taxon>Pentapetalae</taxon>
        <taxon>asterids</taxon>
        <taxon>lamiids</taxon>
        <taxon>Lamiales</taxon>
        <taxon>Lamiaceae</taxon>
        <taxon>Nepetoideae</taxon>
        <taxon>Mentheae</taxon>
        <taxon>Salviinae</taxon>
        <taxon>Salvia</taxon>
        <taxon>Salvia subgen. Calosphace</taxon>
        <taxon>core Calosphace</taxon>
    </lineage>
</organism>
<dbReference type="GO" id="GO:0001522">
    <property type="term" value="P:pseudouridine synthesis"/>
    <property type="evidence" value="ECO:0007669"/>
    <property type="project" value="InterPro"/>
</dbReference>
<dbReference type="InterPro" id="IPR013210">
    <property type="entry name" value="LRR_N_plant-typ"/>
</dbReference>
<evidence type="ECO:0000256" key="8">
    <source>
        <dbReference type="ARBA" id="ARBA00023136"/>
    </source>
</evidence>
<dbReference type="InterPro" id="IPR017441">
    <property type="entry name" value="Protein_kinase_ATP_BS"/>
</dbReference>
<comment type="caution">
    <text evidence="14">The sequence shown here is derived from an EMBL/GenBank/DDBJ whole genome shotgun (WGS) entry which is preliminary data.</text>
</comment>
<gene>
    <name evidence="14" type="ORF">SASPL_112756</name>
</gene>
<dbReference type="FunFam" id="3.30.70.660:FF:000019">
    <property type="entry name" value="tRNA pseudouridine synthase"/>
    <property type="match status" value="1"/>
</dbReference>
<dbReference type="Gene3D" id="3.30.200.20">
    <property type="entry name" value="Phosphorylase Kinase, domain 1"/>
    <property type="match status" value="1"/>
</dbReference>
<evidence type="ECO:0000256" key="6">
    <source>
        <dbReference type="ARBA" id="ARBA00022840"/>
    </source>
</evidence>
<feature type="domain" description="Protein kinase" evidence="13">
    <location>
        <begin position="743"/>
        <end position="1028"/>
    </location>
</feature>
<feature type="transmembrane region" description="Helical" evidence="12">
    <location>
        <begin position="648"/>
        <end position="671"/>
    </location>
</feature>
<evidence type="ECO:0000256" key="1">
    <source>
        <dbReference type="ARBA" id="ARBA00004370"/>
    </source>
</evidence>
<dbReference type="InterPro" id="IPR020095">
    <property type="entry name" value="PsdUridine_synth_TruA_C"/>
</dbReference>
<dbReference type="InterPro" id="IPR032675">
    <property type="entry name" value="LRR_dom_sf"/>
</dbReference>
<dbReference type="SUPFAM" id="SSF52058">
    <property type="entry name" value="L domain-like"/>
    <property type="match status" value="1"/>
</dbReference>
<dbReference type="GO" id="GO:0005524">
    <property type="term" value="F:ATP binding"/>
    <property type="evidence" value="ECO:0007669"/>
    <property type="project" value="UniProtKB-UniRule"/>
</dbReference>
<protein>
    <recommendedName>
        <fullName evidence="13">Protein kinase domain-containing protein</fullName>
    </recommendedName>
</protein>
<feature type="region of interest" description="Disordered" evidence="11">
    <location>
        <begin position="81"/>
        <end position="101"/>
    </location>
</feature>
<keyword evidence="8 12" id="KW-0472">Membrane</keyword>
<evidence type="ECO:0000256" key="10">
    <source>
        <dbReference type="PROSITE-ProRule" id="PRU10141"/>
    </source>
</evidence>
<proteinExistence type="predicted"/>
<dbReference type="Gene3D" id="3.30.70.660">
    <property type="entry name" value="Pseudouridine synthase I, catalytic domain, C-terminal subdomain"/>
    <property type="match status" value="1"/>
</dbReference>
<evidence type="ECO:0000256" key="7">
    <source>
        <dbReference type="ARBA" id="ARBA00022989"/>
    </source>
</evidence>
<evidence type="ECO:0000256" key="9">
    <source>
        <dbReference type="ARBA" id="ARBA00023235"/>
    </source>
</evidence>
<evidence type="ECO:0000313" key="15">
    <source>
        <dbReference type="Proteomes" id="UP000298416"/>
    </source>
</evidence>
<keyword evidence="2" id="KW-0433">Leucine-rich repeat</keyword>
<dbReference type="InterPro" id="IPR001611">
    <property type="entry name" value="Leu-rich_rpt"/>
</dbReference>
<dbReference type="InterPro" id="IPR020097">
    <property type="entry name" value="PsdUridine_synth_TruA_a/b_dom"/>
</dbReference>
<dbReference type="SUPFAM" id="SSF56112">
    <property type="entry name" value="Protein kinase-like (PK-like)"/>
    <property type="match status" value="1"/>
</dbReference>
<name>A0A8X9A6E1_SALSN</name>
<keyword evidence="6 10" id="KW-0067">ATP-binding</keyword>
<evidence type="ECO:0000256" key="3">
    <source>
        <dbReference type="ARBA" id="ARBA00022692"/>
    </source>
</evidence>
<dbReference type="Pfam" id="PF08263">
    <property type="entry name" value="LRRNT_2"/>
    <property type="match status" value="1"/>
</dbReference>
<dbReference type="AlphaFoldDB" id="A0A8X9A6E1"/>
<evidence type="ECO:0000256" key="4">
    <source>
        <dbReference type="ARBA" id="ARBA00022737"/>
    </source>
</evidence>
<dbReference type="Pfam" id="PF00069">
    <property type="entry name" value="Pkinase"/>
    <property type="match status" value="1"/>
</dbReference>
<dbReference type="FunFam" id="3.30.200.20:FF:000307">
    <property type="entry name" value="pollen receptor-like kinase 1"/>
    <property type="match status" value="1"/>
</dbReference>
<evidence type="ECO:0000256" key="12">
    <source>
        <dbReference type="SAM" id="Phobius"/>
    </source>
</evidence>
<keyword evidence="9" id="KW-0413">Isomerase</keyword>
<evidence type="ECO:0000313" key="14">
    <source>
        <dbReference type="EMBL" id="KAG6428504.1"/>
    </source>
</evidence>
<keyword evidence="7 12" id="KW-1133">Transmembrane helix</keyword>
<dbReference type="Gene3D" id="3.30.70.580">
    <property type="entry name" value="Pseudouridine synthase I, catalytic domain, N-terminal subdomain"/>
    <property type="match status" value="1"/>
</dbReference>
<dbReference type="PANTHER" id="PTHR48007">
    <property type="entry name" value="LEUCINE-RICH REPEAT RECEPTOR-LIKE PROTEIN KINASE PXC1"/>
    <property type="match status" value="1"/>
</dbReference>
<feature type="binding site" evidence="10">
    <location>
        <position position="771"/>
    </location>
    <ligand>
        <name>ATP</name>
        <dbReference type="ChEBI" id="CHEBI:30616"/>
    </ligand>
</feature>
<dbReference type="Proteomes" id="UP000298416">
    <property type="component" value="Unassembled WGS sequence"/>
</dbReference>
<dbReference type="EMBL" id="PNBA02000004">
    <property type="protein sequence ID" value="KAG6428504.1"/>
    <property type="molecule type" value="Genomic_DNA"/>
</dbReference>
<reference evidence="14" key="2">
    <citation type="submission" date="2020-08" db="EMBL/GenBank/DDBJ databases">
        <title>Plant Genome Project.</title>
        <authorList>
            <person name="Zhang R.-G."/>
        </authorList>
    </citation>
    <scope>NUCLEOTIDE SEQUENCE</scope>
    <source>
        <strain evidence="14">Huo1</strain>
        <tissue evidence="14">Leaf</tissue>
    </source>
</reference>
<evidence type="ECO:0000256" key="2">
    <source>
        <dbReference type="ARBA" id="ARBA00022614"/>
    </source>
</evidence>